<name>D9PIH6_9ZZZZ</name>
<accession>D9PIH6</accession>
<gene>
    <name evidence="1" type="ORF">LDC_1334</name>
</gene>
<reference evidence="1" key="2">
    <citation type="journal article" date="2011" name="Microb. Ecol.">
        <title>Taxonomic and Functional Metagenomic Profiling of the Microbial Community in the Anoxic Sediment of a Sub-saline Shallow Lake (Laguna de Carrizo, Central Spain).</title>
        <authorList>
            <person name="Ferrer M."/>
            <person name="Guazzaroni M.E."/>
            <person name="Richter M."/>
            <person name="Garcia-Salamanca A."/>
            <person name="Yarza P."/>
            <person name="Suarez-Suarez A."/>
            <person name="Solano J."/>
            <person name="Alcaide M."/>
            <person name="van Dillewijn P."/>
            <person name="Molina-Henares M.A."/>
            <person name="Lopez-Cortes N."/>
            <person name="Al-Ramahi Y."/>
            <person name="Guerrero C."/>
            <person name="Acosta A."/>
            <person name="de Eugenio L.I."/>
            <person name="Martinez V."/>
            <person name="Marques S."/>
            <person name="Rojo F."/>
            <person name="Santero E."/>
            <person name="Genilloud O."/>
            <person name="Perez-Perez J."/>
            <person name="Rossello-Mora R."/>
            <person name="Ramos J.L."/>
        </authorList>
    </citation>
    <scope>NUCLEOTIDE SEQUENCE</scope>
</reference>
<sequence>MDMVIRVAKEIRGYTLGEAERLCDEIFQKQPVAMAYVVVLSRRGVPFPLLDHALHLLMVIYACFREAGVELEDINEDMLAKAWNSTISMARFFAGEPCETERDRLIALGVTGYPEPFLLAYWVTCAKEEFLRDGFTAETGLVLGATKSLLDCFVQASAGKGT</sequence>
<dbReference type="EMBL" id="ADZX01000432">
    <property type="protein sequence ID" value="EFK96641.1"/>
    <property type="molecule type" value="Genomic_DNA"/>
</dbReference>
<dbReference type="AlphaFoldDB" id="D9PIH6"/>
<protein>
    <submittedName>
        <fullName evidence="1">Uncharacterized protein</fullName>
    </submittedName>
</protein>
<evidence type="ECO:0000313" key="1">
    <source>
        <dbReference type="EMBL" id="EFK96641.1"/>
    </source>
</evidence>
<organism evidence="1">
    <name type="scientific">sediment metagenome</name>
    <dbReference type="NCBI Taxonomy" id="749907"/>
    <lineage>
        <taxon>unclassified sequences</taxon>
        <taxon>metagenomes</taxon>
        <taxon>ecological metagenomes</taxon>
    </lineage>
</organism>
<reference evidence="1" key="1">
    <citation type="submission" date="2010-07" db="EMBL/GenBank/DDBJ databases">
        <authorList>
            <consortium name="CONSOLIDER consortium CSD2007-00005"/>
            <person name="Guazzaroni M.-E."/>
            <person name="Richter M."/>
            <person name="Garcia-Salamanca A."/>
            <person name="Yarza P."/>
            <person name="Ferrer M."/>
        </authorList>
    </citation>
    <scope>NUCLEOTIDE SEQUENCE</scope>
</reference>
<proteinExistence type="predicted"/>
<comment type="caution">
    <text evidence="1">The sequence shown here is derived from an EMBL/GenBank/DDBJ whole genome shotgun (WGS) entry which is preliminary data.</text>
</comment>